<dbReference type="PROSITE" id="PS51009">
    <property type="entry name" value="CYTCII"/>
    <property type="match status" value="1"/>
</dbReference>
<dbReference type="InterPro" id="IPR010980">
    <property type="entry name" value="Cyt_c/b562"/>
</dbReference>
<dbReference type="InterPro" id="IPR015984">
    <property type="entry name" value="Cyt_c_prime_subgr"/>
</dbReference>
<dbReference type="GO" id="GO:0009055">
    <property type="term" value="F:electron transfer activity"/>
    <property type="evidence" value="ECO:0007669"/>
    <property type="project" value="InterPro"/>
</dbReference>
<dbReference type="OrthoDB" id="7596534at2"/>
<dbReference type="InterPro" id="IPR002321">
    <property type="entry name" value="Cyt_c_II"/>
</dbReference>
<dbReference type="InterPro" id="IPR012127">
    <property type="entry name" value="Cyt_c_prime"/>
</dbReference>
<proteinExistence type="predicted"/>
<keyword evidence="2 7" id="KW-0349">Heme</keyword>
<dbReference type="GO" id="GO:0020037">
    <property type="term" value="F:heme binding"/>
    <property type="evidence" value="ECO:0007669"/>
    <property type="project" value="InterPro"/>
</dbReference>
<evidence type="ECO:0000256" key="5">
    <source>
        <dbReference type="ARBA" id="ARBA00023004"/>
    </source>
</evidence>
<organism evidence="9 10">
    <name type="scientific">Cognatiyoonia koreensis</name>
    <dbReference type="NCBI Taxonomy" id="364200"/>
    <lineage>
        <taxon>Bacteria</taxon>
        <taxon>Pseudomonadati</taxon>
        <taxon>Pseudomonadota</taxon>
        <taxon>Alphaproteobacteria</taxon>
        <taxon>Rhodobacterales</taxon>
        <taxon>Paracoccaceae</taxon>
        <taxon>Cognatiyoonia</taxon>
    </lineage>
</organism>
<evidence type="ECO:0000256" key="1">
    <source>
        <dbReference type="ARBA" id="ARBA00022448"/>
    </source>
</evidence>
<dbReference type="Gene3D" id="1.20.120.10">
    <property type="entry name" value="Cytochrome c/b562"/>
    <property type="match status" value="1"/>
</dbReference>
<name>A0A1I0P1Y3_9RHOB</name>
<gene>
    <name evidence="9" type="ORF">SAMN04488515_0972</name>
</gene>
<dbReference type="AlphaFoldDB" id="A0A1I0P1Y3"/>
<keyword evidence="10" id="KW-1185">Reference proteome</keyword>
<dbReference type="PIRSF" id="PIRSF000027">
    <property type="entry name" value="Cytc_c_prime"/>
    <property type="match status" value="1"/>
</dbReference>
<evidence type="ECO:0000256" key="4">
    <source>
        <dbReference type="ARBA" id="ARBA00022982"/>
    </source>
</evidence>
<comment type="PTM">
    <text evidence="7">Binds 1 heme group per subunit.</text>
</comment>
<dbReference type="STRING" id="364200.SAMN04488515_0972"/>
<sequence>MRRLKTIGIATLSISLATAALADGHVTEDVAKAMNARNAHMQLYSFYLGPLSAMVKEEAPYDASVAGAAASNLAALAGMDQYGYWVEGSDASIEGSRAKAEIWTDGEGFAASQMALTEAAVALSSAAGTDLDALKAGFGNVGKACGACHEAYRAPRE</sequence>
<feature type="binding site" description="covalent" evidence="7">
    <location>
        <position position="145"/>
    </location>
    <ligand>
        <name>heme c</name>
        <dbReference type="ChEBI" id="CHEBI:61717"/>
    </ligand>
</feature>
<keyword evidence="3 6" id="KW-0479">Metal-binding</keyword>
<dbReference type="GO" id="GO:0022900">
    <property type="term" value="P:electron transport chain"/>
    <property type="evidence" value="ECO:0007669"/>
    <property type="project" value="InterPro"/>
</dbReference>
<dbReference type="GO" id="GO:0005506">
    <property type="term" value="F:iron ion binding"/>
    <property type="evidence" value="ECO:0007669"/>
    <property type="project" value="InterPro"/>
</dbReference>
<dbReference type="PRINTS" id="PR00608">
    <property type="entry name" value="CYTCHROMECII"/>
</dbReference>
<feature type="binding site" description="axial binding residue" evidence="6">
    <location>
        <position position="149"/>
    </location>
    <ligand>
        <name>heme c</name>
        <dbReference type="ChEBI" id="CHEBI:61717"/>
    </ligand>
    <ligandPart>
        <name>Fe</name>
        <dbReference type="ChEBI" id="CHEBI:18248"/>
    </ligandPart>
</feature>
<evidence type="ECO:0000313" key="10">
    <source>
        <dbReference type="Proteomes" id="UP000199167"/>
    </source>
</evidence>
<dbReference type="Proteomes" id="UP000199167">
    <property type="component" value="Unassembled WGS sequence"/>
</dbReference>
<dbReference type="Pfam" id="PF01322">
    <property type="entry name" value="Cytochrom_C_2"/>
    <property type="match status" value="1"/>
</dbReference>
<dbReference type="RefSeq" id="WP_089990924.1">
    <property type="nucleotide sequence ID" value="NZ_FOIZ01000001.1"/>
</dbReference>
<feature type="chain" id="PRO_5011514805" evidence="8">
    <location>
        <begin position="23"/>
        <end position="157"/>
    </location>
</feature>
<keyword evidence="5 6" id="KW-0408">Iron</keyword>
<feature type="signal peptide" evidence="8">
    <location>
        <begin position="1"/>
        <end position="22"/>
    </location>
</feature>
<dbReference type="GO" id="GO:0042597">
    <property type="term" value="C:periplasmic space"/>
    <property type="evidence" value="ECO:0007669"/>
    <property type="project" value="InterPro"/>
</dbReference>
<evidence type="ECO:0000313" key="9">
    <source>
        <dbReference type="EMBL" id="SEW08367.1"/>
    </source>
</evidence>
<reference evidence="9 10" key="1">
    <citation type="submission" date="2016-10" db="EMBL/GenBank/DDBJ databases">
        <authorList>
            <person name="de Groot N.N."/>
        </authorList>
    </citation>
    <scope>NUCLEOTIDE SEQUENCE [LARGE SCALE GENOMIC DNA]</scope>
    <source>
        <strain evidence="9 10">DSM 17925</strain>
    </source>
</reference>
<dbReference type="EMBL" id="FOIZ01000001">
    <property type="protein sequence ID" value="SEW08367.1"/>
    <property type="molecule type" value="Genomic_DNA"/>
</dbReference>
<evidence type="ECO:0000256" key="6">
    <source>
        <dbReference type="PIRSR" id="PIRSR000027-1"/>
    </source>
</evidence>
<accession>A0A1I0P1Y3</accession>
<keyword evidence="8" id="KW-0732">Signal</keyword>
<evidence type="ECO:0000256" key="7">
    <source>
        <dbReference type="PIRSR" id="PIRSR000027-2"/>
    </source>
</evidence>
<dbReference type="SUPFAM" id="SSF47175">
    <property type="entry name" value="Cytochromes"/>
    <property type="match status" value="1"/>
</dbReference>
<protein>
    <submittedName>
        <fullName evidence="9">Cytochrome c556</fullName>
    </submittedName>
</protein>
<keyword evidence="4" id="KW-0249">Electron transport</keyword>
<keyword evidence="1" id="KW-0813">Transport</keyword>
<evidence type="ECO:0000256" key="2">
    <source>
        <dbReference type="ARBA" id="ARBA00022617"/>
    </source>
</evidence>
<feature type="binding site" description="covalent" evidence="7">
    <location>
        <position position="148"/>
    </location>
    <ligand>
        <name>heme c</name>
        <dbReference type="ChEBI" id="CHEBI:61717"/>
    </ligand>
</feature>
<evidence type="ECO:0000256" key="8">
    <source>
        <dbReference type="SAM" id="SignalP"/>
    </source>
</evidence>
<evidence type="ECO:0000256" key="3">
    <source>
        <dbReference type="ARBA" id="ARBA00022723"/>
    </source>
</evidence>